<evidence type="ECO:0000313" key="1">
    <source>
        <dbReference type="EMBL" id="KAG7441005.1"/>
    </source>
</evidence>
<sequence length="219" mass="24235">MVPGSSKQLKVLWAFPAAARSPPQYTVQLIQRGMFGYRDAIEFFKEKNDPADPGSVIKASQIFWIKCWAVFPFAVALKNARHTPFIGRKKMHPDTFKLENNKAEQPTAKVALPSVAYINERRLESDVFFSYMKEEANPPVPSSKELIAIVSTQCCNAIQDSYLDGGSACGSHSPGAIDRKSDLEGFVGIFRSPPLLPPLFNLYFTTSGLGVGLLVFQPF</sequence>
<evidence type="ECO:0000313" key="2">
    <source>
        <dbReference type="Proteomes" id="UP000812287"/>
    </source>
</evidence>
<dbReference type="GeneID" id="66100155"/>
<organism evidence="1 2">
    <name type="scientific">Guyanagaster necrorhizus</name>
    <dbReference type="NCBI Taxonomy" id="856835"/>
    <lineage>
        <taxon>Eukaryota</taxon>
        <taxon>Fungi</taxon>
        <taxon>Dikarya</taxon>
        <taxon>Basidiomycota</taxon>
        <taxon>Agaricomycotina</taxon>
        <taxon>Agaricomycetes</taxon>
        <taxon>Agaricomycetidae</taxon>
        <taxon>Agaricales</taxon>
        <taxon>Marasmiineae</taxon>
        <taxon>Physalacriaceae</taxon>
        <taxon>Guyanagaster</taxon>
    </lineage>
</organism>
<protein>
    <submittedName>
        <fullName evidence="1">Uncharacterized protein</fullName>
    </submittedName>
</protein>
<dbReference type="AlphaFoldDB" id="A0A9P8AMK4"/>
<keyword evidence="2" id="KW-1185">Reference proteome</keyword>
<reference evidence="1" key="1">
    <citation type="submission" date="2020-11" db="EMBL/GenBank/DDBJ databases">
        <title>Adaptations for nitrogen fixation in a non-lichenized fungal sporocarp promotes dispersal by wood-feeding termites.</title>
        <authorList>
            <consortium name="DOE Joint Genome Institute"/>
            <person name="Koch R.A."/>
            <person name="Yoon G."/>
            <person name="Arayal U."/>
            <person name="Lail K."/>
            <person name="Amirebrahimi M."/>
            <person name="Labutti K."/>
            <person name="Lipzen A."/>
            <person name="Riley R."/>
            <person name="Barry K."/>
            <person name="Henrissat B."/>
            <person name="Grigoriev I.V."/>
            <person name="Herr J.R."/>
            <person name="Aime M.C."/>
        </authorList>
    </citation>
    <scope>NUCLEOTIDE SEQUENCE</scope>
    <source>
        <strain evidence="1">MCA 3950</strain>
    </source>
</reference>
<accession>A0A9P8AMK4</accession>
<comment type="caution">
    <text evidence="1">The sequence shown here is derived from an EMBL/GenBank/DDBJ whole genome shotgun (WGS) entry which is preliminary data.</text>
</comment>
<dbReference type="RefSeq" id="XP_043034505.1">
    <property type="nucleotide sequence ID" value="XM_043177868.1"/>
</dbReference>
<dbReference type="Proteomes" id="UP000812287">
    <property type="component" value="Unassembled WGS sequence"/>
</dbReference>
<gene>
    <name evidence="1" type="ORF">BT62DRAFT_1012032</name>
</gene>
<name>A0A9P8AMK4_9AGAR</name>
<dbReference type="EMBL" id="MU250564">
    <property type="protein sequence ID" value="KAG7441005.1"/>
    <property type="molecule type" value="Genomic_DNA"/>
</dbReference>
<proteinExistence type="predicted"/>